<protein>
    <submittedName>
        <fullName evidence="1">Uncharacterized protein</fullName>
    </submittedName>
</protein>
<dbReference type="AlphaFoldDB" id="A0A804N331"/>
<evidence type="ECO:0000313" key="1">
    <source>
        <dbReference type="EnsemblPlants" id="Zm00001eb131010_P001"/>
    </source>
</evidence>
<keyword evidence="2" id="KW-1185">Reference proteome</keyword>
<evidence type="ECO:0000313" key="2">
    <source>
        <dbReference type="Proteomes" id="UP000007305"/>
    </source>
</evidence>
<accession>A0A804N331</accession>
<reference evidence="1" key="3">
    <citation type="submission" date="2021-05" db="UniProtKB">
        <authorList>
            <consortium name="EnsemblPlants"/>
        </authorList>
    </citation>
    <scope>IDENTIFICATION</scope>
    <source>
        <strain evidence="1">cv. B73</strain>
    </source>
</reference>
<dbReference type="Proteomes" id="UP000007305">
    <property type="component" value="Chromosome 3"/>
</dbReference>
<reference evidence="1" key="2">
    <citation type="submission" date="2019-07" db="EMBL/GenBank/DDBJ databases">
        <authorList>
            <person name="Seetharam A."/>
            <person name="Woodhouse M."/>
            <person name="Cannon E."/>
        </authorList>
    </citation>
    <scope>NUCLEOTIDE SEQUENCE [LARGE SCALE GENOMIC DNA]</scope>
    <source>
        <strain evidence="1">cv. B73</strain>
    </source>
</reference>
<dbReference type="Gramene" id="Zm00001eb131010_T001">
    <property type="protein sequence ID" value="Zm00001eb131010_P001"/>
    <property type="gene ID" value="Zm00001eb131010"/>
</dbReference>
<name>A0A804N331_MAIZE</name>
<reference evidence="2" key="1">
    <citation type="submission" date="2015-12" db="EMBL/GenBank/DDBJ databases">
        <title>Update maize B73 reference genome by single molecule sequencing technologies.</title>
        <authorList>
            <consortium name="Maize Genome Sequencing Project"/>
            <person name="Ware D."/>
        </authorList>
    </citation>
    <scope>NUCLEOTIDE SEQUENCE [LARGE SCALE GENOMIC DNA]</scope>
    <source>
        <strain evidence="2">cv. B73</strain>
    </source>
</reference>
<proteinExistence type="predicted"/>
<sequence>MPEILVASVEARRSRGGEDHPSELQADSARAVAGQLGFVARFTAWVAHQNGIPISTASTAFMMEGGFCATGPKRQRPGQCCFSADGPRSGVDPVAFGP</sequence>
<dbReference type="InParanoid" id="A0A804N331"/>
<organism evidence="1 2">
    <name type="scientific">Zea mays</name>
    <name type="common">Maize</name>
    <dbReference type="NCBI Taxonomy" id="4577"/>
    <lineage>
        <taxon>Eukaryota</taxon>
        <taxon>Viridiplantae</taxon>
        <taxon>Streptophyta</taxon>
        <taxon>Embryophyta</taxon>
        <taxon>Tracheophyta</taxon>
        <taxon>Spermatophyta</taxon>
        <taxon>Magnoliopsida</taxon>
        <taxon>Liliopsida</taxon>
        <taxon>Poales</taxon>
        <taxon>Poaceae</taxon>
        <taxon>PACMAD clade</taxon>
        <taxon>Panicoideae</taxon>
        <taxon>Andropogonodae</taxon>
        <taxon>Andropogoneae</taxon>
        <taxon>Tripsacinae</taxon>
        <taxon>Zea</taxon>
    </lineage>
</organism>
<dbReference type="EnsemblPlants" id="Zm00001eb131010_T001">
    <property type="protein sequence ID" value="Zm00001eb131010_P001"/>
    <property type="gene ID" value="Zm00001eb131010"/>
</dbReference>